<dbReference type="REBASE" id="416401">
    <property type="entry name" value="M.Spu10738ORF900P"/>
</dbReference>
<evidence type="ECO:0000259" key="3">
    <source>
        <dbReference type="Pfam" id="PF01555"/>
    </source>
</evidence>
<dbReference type="GO" id="GO:0003677">
    <property type="term" value="F:DNA binding"/>
    <property type="evidence" value="ECO:0007669"/>
    <property type="project" value="InterPro"/>
</dbReference>
<sequence length="187" mass="21514">MESFLAWLDSVSAELWRVLKPAGTLYLFCGPKLAADTELLLRSRFNVLNHIVWAKPSGPWNRTRKSELRSYFRATERIIMCEHYGAEGFAKGSSGYYEKCKALRQHVFAPLINYFQEEKARAGVTNKEINQATGLPLRSGSYPMPSNIKSCKLCLPERHWSGTMTRWKLSLWHCSDNTKVWHKSLIT</sequence>
<evidence type="ECO:0000256" key="1">
    <source>
        <dbReference type="ARBA" id="ARBA00022603"/>
    </source>
</evidence>
<evidence type="ECO:0000313" key="4">
    <source>
        <dbReference type="EMBL" id="SUI54550.1"/>
    </source>
</evidence>
<protein>
    <submittedName>
        <fullName evidence="4">DNA methylase</fullName>
    </submittedName>
</protein>
<keyword evidence="2" id="KW-0808">Transferase</keyword>
<dbReference type="Proteomes" id="UP000254069">
    <property type="component" value="Unassembled WGS sequence"/>
</dbReference>
<gene>
    <name evidence="4" type="ORF">NCTC10738_00900</name>
</gene>
<dbReference type="EMBL" id="UGYO01000001">
    <property type="protein sequence ID" value="SUI54550.1"/>
    <property type="molecule type" value="Genomic_DNA"/>
</dbReference>
<evidence type="ECO:0000256" key="2">
    <source>
        <dbReference type="ARBA" id="ARBA00022679"/>
    </source>
</evidence>
<feature type="domain" description="DNA methylase N-4/N-6" evidence="3">
    <location>
        <begin position="2"/>
        <end position="113"/>
    </location>
</feature>
<keyword evidence="5" id="KW-1185">Reference proteome</keyword>
<reference evidence="4 5" key="1">
    <citation type="submission" date="2018-06" db="EMBL/GenBank/DDBJ databases">
        <authorList>
            <consortium name="Pathogen Informatics"/>
            <person name="Doyle S."/>
        </authorList>
    </citation>
    <scope>NUCLEOTIDE SEQUENCE [LARGE SCALE GENOMIC DNA]</scope>
    <source>
        <strain evidence="4 5">NCTC10738</strain>
    </source>
</reference>
<name>A0A379Z4P6_9GAMM</name>
<dbReference type="SUPFAM" id="SSF53335">
    <property type="entry name" value="S-adenosyl-L-methionine-dependent methyltransferases"/>
    <property type="match status" value="1"/>
</dbReference>
<dbReference type="GO" id="GO:0032259">
    <property type="term" value="P:methylation"/>
    <property type="evidence" value="ECO:0007669"/>
    <property type="project" value="UniProtKB-KW"/>
</dbReference>
<evidence type="ECO:0000313" key="5">
    <source>
        <dbReference type="Proteomes" id="UP000254069"/>
    </source>
</evidence>
<keyword evidence="1 4" id="KW-0489">Methyltransferase</keyword>
<dbReference type="Gene3D" id="3.40.50.150">
    <property type="entry name" value="Vaccinia Virus protein VP39"/>
    <property type="match status" value="1"/>
</dbReference>
<dbReference type="InterPro" id="IPR002941">
    <property type="entry name" value="DNA_methylase_N4/N6"/>
</dbReference>
<accession>A0A379Z4P6</accession>
<organism evidence="4 5">
    <name type="scientific">Shewanella algae</name>
    <dbReference type="NCBI Taxonomy" id="38313"/>
    <lineage>
        <taxon>Bacteria</taxon>
        <taxon>Pseudomonadati</taxon>
        <taxon>Pseudomonadota</taxon>
        <taxon>Gammaproteobacteria</taxon>
        <taxon>Alteromonadales</taxon>
        <taxon>Shewanellaceae</taxon>
        <taxon>Shewanella</taxon>
    </lineage>
</organism>
<dbReference type="InterPro" id="IPR029063">
    <property type="entry name" value="SAM-dependent_MTases_sf"/>
</dbReference>
<dbReference type="AlphaFoldDB" id="A0A379Z4P6"/>
<dbReference type="GO" id="GO:0008170">
    <property type="term" value="F:N-methyltransferase activity"/>
    <property type="evidence" value="ECO:0007669"/>
    <property type="project" value="InterPro"/>
</dbReference>
<dbReference type="Pfam" id="PF01555">
    <property type="entry name" value="N6_N4_Mtase"/>
    <property type="match status" value="1"/>
</dbReference>
<proteinExistence type="predicted"/>